<sequence length="318" mass="35532">MAGFGQCWNEIMTSLKIDDSLDFLVTEIDDIVTQQDEILAGWSEAVLYQGFDVVRTLKILKKNFDDYMEDHRDDAPITVTFRYSKNDGGEGTFEYDNKRRILIDVSMILFLFANRGASWEKIKDKSREEFRIVMDFLKGKYNIDTTVREGGTTLKADDIIVSRIAACFPLKVVEFFHAGRAKALFHMNKLGVKNLSKGILSNHFVSVIPSGLDEKSQRSLLLMGFLTCALNDKVLHRKDGKYTKAEQMLVYFSASYNSVAVPNAARVRACKQMGILTSGGAAVAAIINAEDTFKANIAATINLDVEDCTELFDGIVNA</sequence>
<organism evidence="1">
    <name type="scientific">Hubei insect virus 1</name>
    <dbReference type="NCBI Taxonomy" id="1922897"/>
    <lineage>
        <taxon>Viruses</taxon>
        <taxon>Riboviria</taxon>
    </lineage>
</organism>
<protein>
    <submittedName>
        <fullName evidence="1">Nucleoprotein</fullName>
    </submittedName>
</protein>
<dbReference type="EMBL" id="KX884736">
    <property type="protein sequence ID" value="APG79219.1"/>
    <property type="molecule type" value="Genomic_RNA"/>
</dbReference>
<name>A0A1L3KPD0_9VIRU</name>
<proteinExistence type="predicted"/>
<keyword evidence="1" id="KW-0946">Virion</keyword>
<accession>A0A1L3KPD0</accession>
<dbReference type="GO" id="GO:0019013">
    <property type="term" value="C:viral nucleocapsid"/>
    <property type="evidence" value="ECO:0007669"/>
    <property type="project" value="UniProtKB-KW"/>
</dbReference>
<evidence type="ECO:0000313" key="1">
    <source>
        <dbReference type="EMBL" id="APG79219.1"/>
    </source>
</evidence>
<reference evidence="1" key="1">
    <citation type="journal article" date="2016" name="Nature">
        <title>Redefining the invertebrate RNA virosphere.</title>
        <authorList>
            <person name="Shi M."/>
            <person name="Lin X.D."/>
            <person name="Tian J.H."/>
            <person name="Chen L.J."/>
            <person name="Chen X."/>
            <person name="Li C.X."/>
            <person name="Qin X.C."/>
            <person name="Li J."/>
            <person name="Cao J.P."/>
            <person name="Eden J.S."/>
            <person name="Buchmann J."/>
            <person name="Wang W."/>
            <person name="Xu J."/>
            <person name="Holmes E.C."/>
            <person name="Zhang Y.Z."/>
        </authorList>
    </citation>
    <scope>NUCLEOTIDE SEQUENCE</scope>
    <source>
        <strain evidence="1">Arthropodmix14045</strain>
    </source>
</reference>
<keyword evidence="1" id="KW-0543">Viral nucleoprotein</keyword>